<dbReference type="InterPro" id="IPR036390">
    <property type="entry name" value="WH_DNA-bd_sf"/>
</dbReference>
<dbReference type="GO" id="GO:0006355">
    <property type="term" value="P:regulation of DNA-templated transcription"/>
    <property type="evidence" value="ECO:0007669"/>
    <property type="project" value="InterPro"/>
</dbReference>
<proteinExistence type="predicted"/>
<feature type="domain" description="HTH crp-type" evidence="5">
    <location>
        <begin position="143"/>
        <end position="209"/>
    </location>
</feature>
<dbReference type="CDD" id="cd00038">
    <property type="entry name" value="CAP_ED"/>
    <property type="match status" value="1"/>
</dbReference>
<dbReference type="InterPro" id="IPR018490">
    <property type="entry name" value="cNMP-bd_dom_sf"/>
</dbReference>
<dbReference type="Pfam" id="PF00027">
    <property type="entry name" value="cNMP_binding"/>
    <property type="match status" value="1"/>
</dbReference>
<dbReference type="EMBL" id="LSDG01000005">
    <property type="protein sequence ID" value="KXB68232.1"/>
    <property type="molecule type" value="Genomic_DNA"/>
</dbReference>
<evidence type="ECO:0000313" key="6">
    <source>
        <dbReference type="EMBL" id="KXB68232.1"/>
    </source>
</evidence>
<dbReference type="InterPro" id="IPR012318">
    <property type="entry name" value="HTH_CRP"/>
</dbReference>
<accession>A0A134AKK1</accession>
<dbReference type="AlphaFoldDB" id="A0A134AKK1"/>
<dbReference type="OrthoDB" id="1695883at2"/>
<evidence type="ECO:0000259" key="4">
    <source>
        <dbReference type="PROSITE" id="PS50042"/>
    </source>
</evidence>
<dbReference type="Gene3D" id="2.60.120.10">
    <property type="entry name" value="Jelly Rolls"/>
    <property type="match status" value="1"/>
</dbReference>
<dbReference type="PROSITE" id="PS50042">
    <property type="entry name" value="CNMP_BINDING_3"/>
    <property type="match status" value="1"/>
</dbReference>
<organism evidence="6 7">
    <name type="scientific">Aedoeadaptatus coxii</name>
    <dbReference type="NCBI Taxonomy" id="755172"/>
    <lineage>
        <taxon>Bacteria</taxon>
        <taxon>Bacillati</taxon>
        <taxon>Bacillota</taxon>
        <taxon>Tissierellia</taxon>
        <taxon>Tissierellales</taxon>
        <taxon>Peptoniphilaceae</taxon>
        <taxon>Aedoeadaptatus</taxon>
    </lineage>
</organism>
<sequence>MKIKKDARWHLLEGFMDFSTLFSNGMLSGRRRFQKGDMLLYPDSEQYAILFLESGTVEVSRYDTEGERILQSFMAAPQCFGLVESFADAPILCGVKAVTKGSCYALSPEDALFKDGKVLDFLLRYISTLYVEEMGRSAREKHLSGKERLLHTLYRMAQKPFPYTLPLTREDLSDLLGIPPRSLYRYLKELEDEGFLTRVRGKVVLDEEHIARIDGIFHRI</sequence>
<dbReference type="SUPFAM" id="SSF51206">
    <property type="entry name" value="cAMP-binding domain-like"/>
    <property type="match status" value="1"/>
</dbReference>
<gene>
    <name evidence="6" type="ORF">HMPREF1863_00253</name>
</gene>
<dbReference type="STRING" id="755172.HMPREF1863_00253"/>
<dbReference type="InterPro" id="IPR000595">
    <property type="entry name" value="cNMP-bd_dom"/>
</dbReference>
<name>A0A134AKK1_9FIRM</name>
<dbReference type="Pfam" id="PF13545">
    <property type="entry name" value="HTH_Crp_2"/>
    <property type="match status" value="1"/>
</dbReference>
<dbReference type="InterPro" id="IPR014710">
    <property type="entry name" value="RmlC-like_jellyroll"/>
</dbReference>
<protein>
    <submittedName>
        <fullName evidence="6">Cyclic nucleotide-binding domain protein</fullName>
    </submittedName>
</protein>
<evidence type="ECO:0000313" key="7">
    <source>
        <dbReference type="Proteomes" id="UP000070442"/>
    </source>
</evidence>
<evidence type="ECO:0000259" key="5">
    <source>
        <dbReference type="PROSITE" id="PS51063"/>
    </source>
</evidence>
<evidence type="ECO:0000256" key="1">
    <source>
        <dbReference type="ARBA" id="ARBA00023015"/>
    </source>
</evidence>
<dbReference type="Proteomes" id="UP000070442">
    <property type="component" value="Unassembled WGS sequence"/>
</dbReference>
<feature type="domain" description="Cyclic nucleotide-binding" evidence="4">
    <location>
        <begin position="31"/>
        <end position="107"/>
    </location>
</feature>
<dbReference type="PROSITE" id="PS51063">
    <property type="entry name" value="HTH_CRP_2"/>
    <property type="match status" value="1"/>
</dbReference>
<keyword evidence="1" id="KW-0805">Transcription regulation</keyword>
<dbReference type="GO" id="GO:0003677">
    <property type="term" value="F:DNA binding"/>
    <property type="evidence" value="ECO:0007669"/>
    <property type="project" value="UniProtKB-KW"/>
</dbReference>
<dbReference type="PATRIC" id="fig|755172.3.peg.243"/>
<comment type="caution">
    <text evidence="6">The sequence shown here is derived from an EMBL/GenBank/DDBJ whole genome shotgun (WGS) entry which is preliminary data.</text>
</comment>
<reference evidence="7" key="1">
    <citation type="submission" date="2016-01" db="EMBL/GenBank/DDBJ databases">
        <authorList>
            <person name="Mitreva M."/>
            <person name="Pepin K.H."/>
            <person name="Mihindukulasuriya K.A."/>
            <person name="Fulton R."/>
            <person name="Fronick C."/>
            <person name="O'Laughlin M."/>
            <person name="Miner T."/>
            <person name="Herter B."/>
            <person name="Rosa B.A."/>
            <person name="Cordes M."/>
            <person name="Tomlinson C."/>
            <person name="Wollam A."/>
            <person name="Palsikar V.B."/>
            <person name="Mardis E.R."/>
            <person name="Wilson R.K."/>
        </authorList>
    </citation>
    <scope>NUCLEOTIDE SEQUENCE [LARGE SCALE GENOMIC DNA]</scope>
    <source>
        <strain evidence="7">DNF00729</strain>
    </source>
</reference>
<evidence type="ECO:0000256" key="3">
    <source>
        <dbReference type="ARBA" id="ARBA00023163"/>
    </source>
</evidence>
<dbReference type="SUPFAM" id="SSF46785">
    <property type="entry name" value="Winged helix' DNA-binding domain"/>
    <property type="match status" value="1"/>
</dbReference>
<keyword evidence="2" id="KW-0238">DNA-binding</keyword>
<keyword evidence="7" id="KW-1185">Reference proteome</keyword>
<keyword evidence="3" id="KW-0804">Transcription</keyword>
<evidence type="ECO:0000256" key="2">
    <source>
        <dbReference type="ARBA" id="ARBA00023125"/>
    </source>
</evidence>